<evidence type="ECO:0000256" key="12">
    <source>
        <dbReference type="RuleBase" id="RU366061"/>
    </source>
</evidence>
<keyword evidence="5" id="KW-0156">Chromatin regulator</keyword>
<comment type="cofactor">
    <cofactor evidence="12">
        <name>Fe(2+)</name>
        <dbReference type="ChEBI" id="CHEBI:29033"/>
    </cofactor>
    <text evidence="12">Binds 1 Fe(2+) ion per subunit.</text>
</comment>
<keyword evidence="8 12" id="KW-0408">Iron</keyword>
<evidence type="ECO:0000256" key="8">
    <source>
        <dbReference type="ARBA" id="ARBA00023004"/>
    </source>
</evidence>
<protein>
    <recommendedName>
        <fullName evidence="12">Bifunctional lysine-specific demethylase and histidyl-hydroxylase</fullName>
        <ecNumber evidence="12">1.14.11.-</ecNumber>
    </recommendedName>
</protein>
<dbReference type="GO" id="GO:0051864">
    <property type="term" value="F:histone H3K36 demethylase activity"/>
    <property type="evidence" value="ECO:0007669"/>
    <property type="project" value="TreeGrafter"/>
</dbReference>
<dbReference type="InterPro" id="IPR049043">
    <property type="entry name" value="WHD_RIOX1"/>
</dbReference>
<dbReference type="PANTHER" id="PTHR13096:SF8">
    <property type="entry name" value="RIBOSOMAL OXYGENASE 1"/>
    <property type="match status" value="1"/>
</dbReference>
<feature type="compositionally biased region" description="Polar residues" evidence="13">
    <location>
        <begin position="149"/>
        <end position="158"/>
    </location>
</feature>
<evidence type="ECO:0000256" key="10">
    <source>
        <dbReference type="ARBA" id="ARBA00023163"/>
    </source>
</evidence>
<dbReference type="InterPro" id="IPR003347">
    <property type="entry name" value="JmjC_dom"/>
</dbReference>
<evidence type="ECO:0000256" key="1">
    <source>
        <dbReference type="ARBA" id="ARBA00004123"/>
    </source>
</evidence>
<comment type="similarity">
    <text evidence="2">Belongs to the ROX family. NO66 subfamily.</text>
</comment>
<dbReference type="Proteomes" id="UP000594262">
    <property type="component" value="Unplaced"/>
</dbReference>
<keyword evidence="11 12" id="KW-0539">Nucleus</keyword>
<dbReference type="GO" id="GO:0005506">
    <property type="term" value="F:iron ion binding"/>
    <property type="evidence" value="ECO:0007669"/>
    <property type="project" value="UniProtKB-UniRule"/>
</dbReference>
<evidence type="ECO:0000259" key="14">
    <source>
        <dbReference type="PROSITE" id="PS51184"/>
    </source>
</evidence>
<feature type="domain" description="JmjC" evidence="14">
    <location>
        <begin position="320"/>
        <end position="459"/>
    </location>
</feature>
<organism evidence="15 16">
    <name type="scientific">Clytia hemisphaerica</name>
    <dbReference type="NCBI Taxonomy" id="252671"/>
    <lineage>
        <taxon>Eukaryota</taxon>
        <taxon>Metazoa</taxon>
        <taxon>Cnidaria</taxon>
        <taxon>Hydrozoa</taxon>
        <taxon>Hydroidolina</taxon>
        <taxon>Leptothecata</taxon>
        <taxon>Obeliida</taxon>
        <taxon>Clytiidae</taxon>
        <taxon>Clytia</taxon>
    </lineage>
</organism>
<dbReference type="GeneID" id="136815302"/>
<dbReference type="AlphaFoldDB" id="A0A7M5XE20"/>
<proteinExistence type="inferred from homology"/>
<dbReference type="Pfam" id="PF08007">
    <property type="entry name" value="JmjC_2"/>
    <property type="match status" value="1"/>
</dbReference>
<comment type="subcellular location">
    <subcellularLocation>
        <location evidence="1 12">Nucleus</location>
    </subcellularLocation>
</comment>
<dbReference type="EC" id="1.14.11.-" evidence="12"/>
<sequence>MRRSAFSVFKEVASKSPAKSSAESTDDDQPKLVSMTRTSDSDLANYPATPKITEKTQKQKSKSEQRLSSIRKSIRKKTKHKDQTPQENNNTISSSKGKENKLDKALNHIGKKNNWTESLQSLNSSHLEEEFLPGIVQQKKQQKRLHSEPSATSMFNGSSEEKVQNKSRKRAHSTPSTTDDAAKKPPIPTKKSKTRSVSSVLDDLPKEDVLETPDEQKPETSADHLFAWVIAPVKTEQFFSDVWQRKPLFIKRRQSNYNKVWFSTKEFDNILKKQNVQFTKNLDIAVFRNGQRETLNPDGRAFAPMVWRFYKEGCSIRMLNPATFSSNVWHLCSKLQEYFGCLVGANVYLTPPASQGFAPHYDDIEAFVVQLEGKKRWRLYSPRDINETLARHSSQNLSPDELGEPILDRVLEAGDSLYFPRGMIHQAITQDDSHSLHLTLSVHQKCCWSDYMEKLVPLALQAAIEEDIDFRKALPIGFQNHIGMANSEKKSEERKSFMKTAEQLMKKLVSFVSIDEAGDELALDQMEEYLPPSLSEDEKQRSVSGTGAFWDNNDIKMKSKITLKSRVRLLRPGIVRLIPEDENLQIHHTVGNSRQYKELPLSATQVPLQYADIVEYFLLSYPEYVHVKDAPIDDDEIKLELAEKLYDLGLLMTE</sequence>
<dbReference type="InterPro" id="IPR039994">
    <property type="entry name" value="NO66-like"/>
</dbReference>
<keyword evidence="4 12" id="KW-0479">Metal-binding</keyword>
<keyword evidence="16" id="KW-1185">Reference proteome</keyword>
<feature type="compositionally biased region" description="Basic and acidic residues" evidence="13">
    <location>
        <begin position="96"/>
        <end position="106"/>
    </location>
</feature>
<dbReference type="PROSITE" id="PS51184">
    <property type="entry name" value="JMJC"/>
    <property type="match status" value="1"/>
</dbReference>
<dbReference type="RefSeq" id="XP_066927843.1">
    <property type="nucleotide sequence ID" value="XM_067071742.1"/>
</dbReference>
<reference evidence="15" key="1">
    <citation type="submission" date="2021-01" db="UniProtKB">
        <authorList>
            <consortium name="EnsemblMetazoa"/>
        </authorList>
    </citation>
    <scope>IDENTIFICATION</scope>
</reference>
<dbReference type="GO" id="GO:0032453">
    <property type="term" value="F:histone H3K4 demethylase activity"/>
    <property type="evidence" value="ECO:0007669"/>
    <property type="project" value="TreeGrafter"/>
</dbReference>
<keyword evidence="10 12" id="KW-0804">Transcription</keyword>
<keyword evidence="9 12" id="KW-0805">Transcription regulation</keyword>
<evidence type="ECO:0000256" key="4">
    <source>
        <dbReference type="ARBA" id="ARBA00022723"/>
    </source>
</evidence>
<dbReference type="Gene3D" id="1.10.10.1500">
    <property type="entry name" value="JmjC domain-containing ribosomal oxygenase (ROX), dimer domain"/>
    <property type="match status" value="1"/>
</dbReference>
<feature type="compositionally biased region" description="Basic and acidic residues" evidence="13">
    <location>
        <begin position="203"/>
        <end position="218"/>
    </location>
</feature>
<feature type="compositionally biased region" description="Polar residues" evidence="13">
    <location>
        <begin position="85"/>
        <end position="95"/>
    </location>
</feature>
<evidence type="ECO:0000313" key="16">
    <source>
        <dbReference type="Proteomes" id="UP000594262"/>
    </source>
</evidence>
<evidence type="ECO:0000256" key="13">
    <source>
        <dbReference type="SAM" id="MobiDB-lite"/>
    </source>
</evidence>
<evidence type="ECO:0000256" key="5">
    <source>
        <dbReference type="ARBA" id="ARBA00022853"/>
    </source>
</evidence>
<dbReference type="Gene3D" id="2.60.120.650">
    <property type="entry name" value="Cupin"/>
    <property type="match status" value="1"/>
</dbReference>
<dbReference type="PANTHER" id="PTHR13096">
    <property type="entry name" value="MINA53 MYC INDUCED NUCLEAR ANTIGEN"/>
    <property type="match status" value="1"/>
</dbReference>
<feature type="compositionally biased region" description="Low complexity" evidence="13">
    <location>
        <begin position="10"/>
        <end position="23"/>
    </location>
</feature>
<evidence type="ECO:0000256" key="2">
    <source>
        <dbReference type="ARBA" id="ARBA00010309"/>
    </source>
</evidence>
<dbReference type="Gene3D" id="3.90.930.40">
    <property type="match status" value="1"/>
</dbReference>
<feature type="region of interest" description="Disordered" evidence="13">
    <location>
        <begin position="133"/>
        <end position="218"/>
    </location>
</feature>
<evidence type="ECO:0000256" key="9">
    <source>
        <dbReference type="ARBA" id="ARBA00023015"/>
    </source>
</evidence>
<comment type="function">
    <text evidence="12">Oxygenase that can act as both a histone lysine demethylase and a ribosomal histidine hydroxylase.</text>
</comment>
<keyword evidence="7 12" id="KW-0560">Oxidoreductase</keyword>
<evidence type="ECO:0000256" key="3">
    <source>
        <dbReference type="ARBA" id="ARBA00022491"/>
    </source>
</evidence>
<dbReference type="OrthoDB" id="425950at2759"/>
<feature type="region of interest" description="Disordered" evidence="13">
    <location>
        <begin position="1"/>
        <end position="113"/>
    </location>
</feature>
<dbReference type="EnsemblMetazoa" id="CLYHEMT021961.1">
    <property type="protein sequence ID" value="CLYHEMP021961.1"/>
    <property type="gene ID" value="CLYHEMG021961"/>
</dbReference>
<keyword evidence="6 12" id="KW-0223">Dioxygenase</keyword>
<evidence type="ECO:0000256" key="7">
    <source>
        <dbReference type="ARBA" id="ARBA00023002"/>
    </source>
</evidence>
<dbReference type="SUPFAM" id="SSF51197">
    <property type="entry name" value="Clavaminate synthase-like"/>
    <property type="match status" value="1"/>
</dbReference>
<evidence type="ECO:0000256" key="6">
    <source>
        <dbReference type="ARBA" id="ARBA00022964"/>
    </source>
</evidence>
<keyword evidence="3" id="KW-0678">Repressor</keyword>
<feature type="compositionally biased region" description="Basic and acidic residues" evidence="13">
    <location>
        <begin position="52"/>
        <end position="65"/>
    </location>
</feature>
<evidence type="ECO:0000313" key="15">
    <source>
        <dbReference type="EnsemblMetazoa" id="CLYHEMP021961.1"/>
    </source>
</evidence>
<name>A0A7M5XE20_9CNID</name>
<dbReference type="FunFam" id="1.10.10.1500:FF:000001">
    <property type="entry name" value="ribosomal oxygenase 1 isoform X1"/>
    <property type="match status" value="1"/>
</dbReference>
<accession>A0A7M5XE20</accession>
<dbReference type="GO" id="GO:0005730">
    <property type="term" value="C:nucleolus"/>
    <property type="evidence" value="ECO:0007669"/>
    <property type="project" value="TreeGrafter"/>
</dbReference>
<dbReference type="FunFam" id="3.90.930.40:FF:000001">
    <property type="entry name" value="ribosomal oxygenase 1 isoform X1"/>
    <property type="match status" value="1"/>
</dbReference>
<dbReference type="Pfam" id="PF21233">
    <property type="entry name" value="WHD_RIOX1"/>
    <property type="match status" value="1"/>
</dbReference>
<evidence type="ECO:0000256" key="11">
    <source>
        <dbReference type="ARBA" id="ARBA00023242"/>
    </source>
</evidence>
<dbReference type="FunFam" id="2.60.120.650:FF:000013">
    <property type="entry name" value="Ribosomal oxygenase 1"/>
    <property type="match status" value="1"/>
</dbReference>